<dbReference type="Pfam" id="PF01464">
    <property type="entry name" value="SLT"/>
    <property type="match status" value="1"/>
</dbReference>
<dbReference type="InterPro" id="IPR000189">
    <property type="entry name" value="Transglyc_AS"/>
</dbReference>
<dbReference type="CDD" id="cd16894">
    <property type="entry name" value="MltD-like"/>
    <property type="match status" value="1"/>
</dbReference>
<evidence type="ECO:0000259" key="2">
    <source>
        <dbReference type="PROSITE" id="PS51782"/>
    </source>
</evidence>
<accession>A0AAX1EGU5</accession>
<organism evidence="3 4">
    <name type="scientific">Legionella israelensis</name>
    <dbReference type="NCBI Taxonomy" id="454"/>
    <lineage>
        <taxon>Bacteria</taxon>
        <taxon>Pseudomonadati</taxon>
        <taxon>Pseudomonadota</taxon>
        <taxon>Gammaproteobacteria</taxon>
        <taxon>Legionellales</taxon>
        <taxon>Legionellaceae</taxon>
        <taxon>Legionella</taxon>
    </lineage>
</organism>
<dbReference type="Proteomes" id="UP000295517">
    <property type="component" value="Chromosome"/>
</dbReference>
<sequence length="492" mass="56247">MIFFLVISFALIHCKARTLKVNLLIVKSFLLIFIYISLISQAHSSYLDVWQVLRNQFALNHEPYQPAVQKQIRWLSAHPEYIQKLAKQSEPYIYHILTEIKKRRLPGELALLPMIESAYDPFAYSTAGAAGLWQLMPGTGSDLGLKQDWWFDGRRSIDLSTDAALNYLQYLHKFFKGNWLLALAAYDSGEGTVAKALKATRRSSGAKFWTLNVPRETKAYIPRLLAIAEVIKNPQRYNITLPKIPYEPYFIKVDVGSQIDLSRAAKMAELNYEELIKLNAGHNRWATAPYQPHHLLIPKDKVDNFTSNLENIPKEKRVSWQRHQVKKGETLSDIAEHYHTTVNLIKKINSLKSNRLKLNQFLLIPGNTYSAALLTKNSGKIQQVDPSANESFRRVIHIVQLKDSFSSLEKKYGVTAAQIRFWNHLPSTNNLAKGTQLIIWKRIKSSGHYTIKSGDTLSVIAKRYNTSVKTLLHLNPGTREKYLRPGQKIKLG</sequence>
<dbReference type="PANTHER" id="PTHR33734:SF22">
    <property type="entry name" value="MEMBRANE-BOUND LYTIC MUREIN TRANSGLYCOSYLASE D"/>
    <property type="match status" value="1"/>
</dbReference>
<evidence type="ECO:0000313" key="4">
    <source>
        <dbReference type="Proteomes" id="UP000295517"/>
    </source>
</evidence>
<dbReference type="SUPFAM" id="SSF54106">
    <property type="entry name" value="LysM domain"/>
    <property type="match status" value="3"/>
</dbReference>
<dbReference type="AlphaFoldDB" id="A0AAX1EGU5"/>
<dbReference type="Pfam" id="PF01476">
    <property type="entry name" value="LysM"/>
    <property type="match status" value="3"/>
</dbReference>
<dbReference type="InterPro" id="IPR008258">
    <property type="entry name" value="Transglycosylase_SLT_dom_1"/>
</dbReference>
<dbReference type="InterPro" id="IPR023346">
    <property type="entry name" value="Lysozyme-like_dom_sf"/>
</dbReference>
<dbReference type="GO" id="GO:0008932">
    <property type="term" value="F:lytic endotransglycosylase activity"/>
    <property type="evidence" value="ECO:0007669"/>
    <property type="project" value="TreeGrafter"/>
</dbReference>
<name>A0AAX1EGU5_9GAMM</name>
<dbReference type="InterPro" id="IPR018392">
    <property type="entry name" value="LysM"/>
</dbReference>
<dbReference type="SMART" id="SM00257">
    <property type="entry name" value="LysM"/>
    <property type="match status" value="3"/>
</dbReference>
<proteinExistence type="inferred from homology"/>
<gene>
    <name evidence="3" type="ORF">E3983_08425</name>
</gene>
<dbReference type="PANTHER" id="PTHR33734">
    <property type="entry name" value="LYSM DOMAIN-CONTAINING GPI-ANCHORED PROTEIN 2"/>
    <property type="match status" value="1"/>
</dbReference>
<protein>
    <submittedName>
        <fullName evidence="3">LysM peptidoglycan-binding domain-containing protein</fullName>
    </submittedName>
</protein>
<evidence type="ECO:0000313" key="3">
    <source>
        <dbReference type="EMBL" id="QBR84386.1"/>
    </source>
</evidence>
<dbReference type="GO" id="GO:0016020">
    <property type="term" value="C:membrane"/>
    <property type="evidence" value="ECO:0007669"/>
    <property type="project" value="InterPro"/>
</dbReference>
<comment type="similarity">
    <text evidence="1">Belongs to the transglycosylase Slt family.</text>
</comment>
<dbReference type="PROSITE" id="PS51782">
    <property type="entry name" value="LYSM"/>
    <property type="match status" value="3"/>
</dbReference>
<evidence type="ECO:0000256" key="1">
    <source>
        <dbReference type="ARBA" id="ARBA00007734"/>
    </source>
</evidence>
<dbReference type="PROSITE" id="PS00922">
    <property type="entry name" value="TRANSGLYCOSYLASE"/>
    <property type="match status" value="1"/>
</dbReference>
<dbReference type="Gene3D" id="3.10.350.10">
    <property type="entry name" value="LysM domain"/>
    <property type="match status" value="3"/>
</dbReference>
<dbReference type="GO" id="GO:0000270">
    <property type="term" value="P:peptidoglycan metabolic process"/>
    <property type="evidence" value="ECO:0007669"/>
    <property type="project" value="InterPro"/>
</dbReference>
<dbReference type="EMBL" id="CP038254">
    <property type="protein sequence ID" value="QBR84386.1"/>
    <property type="molecule type" value="Genomic_DNA"/>
</dbReference>
<reference evidence="3 4" key="1">
    <citation type="submission" date="2019-03" db="EMBL/GenBank/DDBJ databases">
        <title>Diverse conjugative elements silence natural transformation in Legionella species.</title>
        <authorList>
            <person name="Durieux I."/>
            <person name="Ginevra C."/>
            <person name="Attaiech L."/>
            <person name="Picq K."/>
            <person name="Juan P.A."/>
            <person name="Jarraud S."/>
            <person name="Charpentier X."/>
        </authorList>
    </citation>
    <scope>NUCLEOTIDE SEQUENCE [LARGE SCALE GENOMIC DNA]</scope>
    <source>
        <strain evidence="3 4">HL-0427-4011</strain>
    </source>
</reference>
<dbReference type="Gene3D" id="1.10.530.10">
    <property type="match status" value="1"/>
</dbReference>
<dbReference type="SUPFAM" id="SSF53955">
    <property type="entry name" value="Lysozyme-like"/>
    <property type="match status" value="1"/>
</dbReference>
<dbReference type="CDD" id="cd00118">
    <property type="entry name" value="LysM"/>
    <property type="match status" value="3"/>
</dbReference>
<dbReference type="InterPro" id="IPR036779">
    <property type="entry name" value="LysM_dom_sf"/>
</dbReference>
<feature type="domain" description="LysM" evidence="2">
    <location>
        <begin position="321"/>
        <end position="364"/>
    </location>
</feature>
<feature type="domain" description="LysM" evidence="2">
    <location>
        <begin position="395"/>
        <end position="439"/>
    </location>
</feature>
<feature type="domain" description="LysM" evidence="2">
    <location>
        <begin position="447"/>
        <end position="491"/>
    </location>
</feature>